<dbReference type="EMBL" id="JARBJD010000006">
    <property type="protein sequence ID" value="KAK2963577.1"/>
    <property type="molecule type" value="Genomic_DNA"/>
</dbReference>
<organism evidence="1 2">
    <name type="scientific">Blattamonas nauphoetae</name>
    <dbReference type="NCBI Taxonomy" id="2049346"/>
    <lineage>
        <taxon>Eukaryota</taxon>
        <taxon>Metamonada</taxon>
        <taxon>Preaxostyla</taxon>
        <taxon>Oxymonadida</taxon>
        <taxon>Blattamonas</taxon>
    </lineage>
</organism>
<comment type="caution">
    <text evidence="1">The sequence shown here is derived from an EMBL/GenBank/DDBJ whole genome shotgun (WGS) entry which is preliminary data.</text>
</comment>
<evidence type="ECO:0000313" key="1">
    <source>
        <dbReference type="EMBL" id="KAK2963577.1"/>
    </source>
</evidence>
<gene>
    <name evidence="1" type="ORF">BLNAU_1620</name>
</gene>
<keyword evidence="2" id="KW-1185">Reference proteome</keyword>
<protein>
    <submittedName>
        <fullName evidence="1">Uncharacterized protein</fullName>
    </submittedName>
</protein>
<reference evidence="1 2" key="1">
    <citation type="journal article" date="2022" name="bioRxiv">
        <title>Genomics of Preaxostyla Flagellates Illuminates Evolutionary Transitions and the Path Towards Mitochondrial Loss.</title>
        <authorList>
            <person name="Novak L.V.F."/>
            <person name="Treitli S.C."/>
            <person name="Pyrih J."/>
            <person name="Halakuc P."/>
            <person name="Pipaliya S.V."/>
            <person name="Vacek V."/>
            <person name="Brzon O."/>
            <person name="Soukal P."/>
            <person name="Eme L."/>
            <person name="Dacks J.B."/>
            <person name="Karnkowska A."/>
            <person name="Elias M."/>
            <person name="Hampl V."/>
        </authorList>
    </citation>
    <scope>NUCLEOTIDE SEQUENCE [LARGE SCALE GENOMIC DNA]</scope>
    <source>
        <strain evidence="1">NAU3</strain>
        <tissue evidence="1">Gut</tissue>
    </source>
</reference>
<proteinExistence type="predicted"/>
<sequence length="220" mass="25400">MEDLISLLVDSRRRLQTDYTSDLIFLEKFLSTQRIKIIPLIEHDLLARIFSVQQPQTVPLSKGLFHLHLISMITPLLKSPSKNDISGDQTKAASLCVERVVYVAKSYLVFILPKENCLEMDRDDRRVLSRTITKLTKVLTDLEQYEAQCGRQLITEREVWEAAWLTETENDKTLESRFPSSTDDALMRLVLVGDLYVGKTSICDFYLVYASSFQTYYSFI</sequence>
<accession>A0ABQ9YII5</accession>
<evidence type="ECO:0000313" key="2">
    <source>
        <dbReference type="Proteomes" id="UP001281761"/>
    </source>
</evidence>
<dbReference type="Proteomes" id="UP001281761">
    <property type="component" value="Unassembled WGS sequence"/>
</dbReference>
<name>A0ABQ9YII5_9EUKA</name>